<evidence type="ECO:0000256" key="4">
    <source>
        <dbReference type="ARBA" id="ARBA00022475"/>
    </source>
</evidence>
<proteinExistence type="inferred from homology"/>
<evidence type="ECO:0000256" key="5">
    <source>
        <dbReference type="ARBA" id="ARBA00022538"/>
    </source>
</evidence>
<dbReference type="Gene3D" id="2.60.40.1660">
    <property type="entry name" value="Na, k-atpase alpha subunit"/>
    <property type="match status" value="1"/>
</dbReference>
<dbReference type="PANTHER" id="PTHR11523:SF31">
    <property type="entry name" value="AT04468P-RELATED"/>
    <property type="match status" value="1"/>
</dbReference>
<protein>
    <submittedName>
        <fullName evidence="20">Sodium/potassium-transporting ATPase subunit beta-2</fullName>
    </submittedName>
</protein>
<evidence type="ECO:0000256" key="8">
    <source>
        <dbReference type="ARBA" id="ARBA00022958"/>
    </source>
</evidence>
<evidence type="ECO:0000256" key="6">
    <source>
        <dbReference type="ARBA" id="ARBA00022607"/>
    </source>
</evidence>
<keyword evidence="14" id="KW-1015">Disulfide bond</keyword>
<dbReference type="GO" id="GO:0006883">
    <property type="term" value="P:intracellular sodium ion homeostasis"/>
    <property type="evidence" value="ECO:0007669"/>
    <property type="project" value="TreeGrafter"/>
</dbReference>
<keyword evidence="10 18" id="KW-1133">Transmembrane helix</keyword>
<evidence type="ECO:0000256" key="14">
    <source>
        <dbReference type="ARBA" id="ARBA00023157"/>
    </source>
</evidence>
<dbReference type="KEGG" id="ccin:107274057"/>
<keyword evidence="9" id="KW-0735">Signal-anchor</keyword>
<evidence type="ECO:0000256" key="17">
    <source>
        <dbReference type="ARBA" id="ARBA00025540"/>
    </source>
</evidence>
<dbReference type="GO" id="GO:1990573">
    <property type="term" value="P:potassium ion import across plasma membrane"/>
    <property type="evidence" value="ECO:0007669"/>
    <property type="project" value="TreeGrafter"/>
</dbReference>
<evidence type="ECO:0000256" key="10">
    <source>
        <dbReference type="ARBA" id="ARBA00022989"/>
    </source>
</evidence>
<evidence type="ECO:0000256" key="1">
    <source>
        <dbReference type="ARBA" id="ARBA00004401"/>
    </source>
</evidence>
<evidence type="ECO:0000256" key="2">
    <source>
        <dbReference type="ARBA" id="ARBA00005876"/>
    </source>
</evidence>
<keyword evidence="7 18" id="KW-0812">Transmembrane</keyword>
<evidence type="ECO:0000256" key="16">
    <source>
        <dbReference type="ARBA" id="ARBA00023201"/>
    </source>
</evidence>
<comment type="subcellular location">
    <subcellularLocation>
        <location evidence="1">Cell membrane</location>
        <topology evidence="1">Single-pass type II membrane protein</topology>
    </subcellularLocation>
</comment>
<dbReference type="InterPro" id="IPR038702">
    <property type="entry name" value="Na/K_ATPase_sub_beta_sf"/>
</dbReference>
<gene>
    <name evidence="20" type="primary">LOC107274057</name>
</gene>
<dbReference type="GO" id="GO:0005890">
    <property type="term" value="C:sodium:potassium-exchanging ATPase complex"/>
    <property type="evidence" value="ECO:0007669"/>
    <property type="project" value="InterPro"/>
</dbReference>
<keyword evidence="15" id="KW-0325">Glycoprotein</keyword>
<keyword evidence="16" id="KW-0739">Sodium transport</keyword>
<dbReference type="GO" id="GO:0030007">
    <property type="term" value="P:intracellular potassium ion homeostasis"/>
    <property type="evidence" value="ECO:0007669"/>
    <property type="project" value="TreeGrafter"/>
</dbReference>
<keyword evidence="12" id="KW-0406">Ion transport</keyword>
<evidence type="ECO:0000256" key="11">
    <source>
        <dbReference type="ARBA" id="ARBA00023053"/>
    </source>
</evidence>
<keyword evidence="4" id="KW-1003">Cell membrane</keyword>
<dbReference type="GO" id="GO:0036376">
    <property type="term" value="P:sodium ion export across plasma membrane"/>
    <property type="evidence" value="ECO:0007669"/>
    <property type="project" value="TreeGrafter"/>
</dbReference>
<evidence type="ECO:0000313" key="19">
    <source>
        <dbReference type="Proteomes" id="UP000694920"/>
    </source>
</evidence>
<evidence type="ECO:0000256" key="7">
    <source>
        <dbReference type="ARBA" id="ARBA00022692"/>
    </source>
</evidence>
<dbReference type="InterPro" id="IPR000402">
    <property type="entry name" value="Na/K_ATPase_sub_beta"/>
</dbReference>
<feature type="transmembrane region" description="Helical" evidence="18">
    <location>
        <begin position="55"/>
        <end position="76"/>
    </location>
</feature>
<evidence type="ECO:0000256" key="13">
    <source>
        <dbReference type="ARBA" id="ARBA00023136"/>
    </source>
</evidence>
<evidence type="ECO:0000256" key="9">
    <source>
        <dbReference type="ARBA" id="ARBA00022968"/>
    </source>
</evidence>
<keyword evidence="8" id="KW-0630">Potassium</keyword>
<organism evidence="19 20">
    <name type="scientific">Cephus cinctus</name>
    <name type="common">Wheat stem sawfly</name>
    <dbReference type="NCBI Taxonomy" id="211228"/>
    <lineage>
        <taxon>Eukaryota</taxon>
        <taxon>Metazoa</taxon>
        <taxon>Ecdysozoa</taxon>
        <taxon>Arthropoda</taxon>
        <taxon>Hexapoda</taxon>
        <taxon>Insecta</taxon>
        <taxon>Pterygota</taxon>
        <taxon>Neoptera</taxon>
        <taxon>Endopterygota</taxon>
        <taxon>Hymenoptera</taxon>
        <taxon>Cephoidea</taxon>
        <taxon>Cephidae</taxon>
        <taxon>Cephus</taxon>
    </lineage>
</organism>
<dbReference type="PANTHER" id="PTHR11523">
    <property type="entry name" value="SODIUM/POTASSIUM-DEPENDENT ATPASE BETA SUBUNIT"/>
    <property type="match status" value="1"/>
</dbReference>
<comment type="function">
    <text evidence="17">This is the non-catalytic component of the active enzyme, which catalyzes the hydrolysis of ATP coupled with the exchange of Na(+) and K(+) ions across the plasma membrane. The beta subunit regulates, through assembly of alpha/beta heterodimers, the number of sodium pumps transported to the plasma membrane.</text>
</comment>
<keyword evidence="6" id="KW-0740">Sodium/potassium transport</keyword>
<evidence type="ECO:0000256" key="15">
    <source>
        <dbReference type="ARBA" id="ARBA00023180"/>
    </source>
</evidence>
<dbReference type="GO" id="GO:0001671">
    <property type="term" value="F:ATPase activator activity"/>
    <property type="evidence" value="ECO:0007669"/>
    <property type="project" value="TreeGrafter"/>
</dbReference>
<evidence type="ECO:0000313" key="20">
    <source>
        <dbReference type="RefSeq" id="XP_015608284.1"/>
    </source>
</evidence>
<dbReference type="RefSeq" id="XP_015608284.1">
    <property type="nucleotide sequence ID" value="XM_015752798.2"/>
</dbReference>
<dbReference type="FunFam" id="2.60.40.1660:FF:000004">
    <property type="entry name" value="sodium/potassium-transporting ATPase subunit beta-2"/>
    <property type="match status" value="1"/>
</dbReference>
<keyword evidence="11" id="KW-0915">Sodium</keyword>
<keyword evidence="3" id="KW-0813">Transport</keyword>
<dbReference type="GeneID" id="107274057"/>
<dbReference type="Pfam" id="PF00287">
    <property type="entry name" value="Na_K-ATPase"/>
    <property type="match status" value="1"/>
</dbReference>
<keyword evidence="13 18" id="KW-0472">Membrane</keyword>
<evidence type="ECO:0000256" key="18">
    <source>
        <dbReference type="SAM" id="Phobius"/>
    </source>
</evidence>
<evidence type="ECO:0000256" key="3">
    <source>
        <dbReference type="ARBA" id="ARBA00022448"/>
    </source>
</evidence>
<accession>A0AAJ7FU26</accession>
<keyword evidence="5" id="KW-0633">Potassium transport</keyword>
<reference evidence="20" key="1">
    <citation type="submission" date="2025-08" db="UniProtKB">
        <authorList>
            <consortium name="RefSeq"/>
        </authorList>
    </citation>
    <scope>IDENTIFICATION</scope>
</reference>
<keyword evidence="19" id="KW-1185">Reference proteome</keyword>
<dbReference type="Proteomes" id="UP000694920">
    <property type="component" value="Unplaced"/>
</dbReference>
<dbReference type="AlphaFoldDB" id="A0AAJ7FU26"/>
<comment type="similarity">
    <text evidence="2">Belongs to the X(+)/potassium ATPases subunit beta family.</text>
</comment>
<name>A0AAJ7FU26_CEPCN</name>
<sequence length="325" mass="37136">MSVPGKQVKNGVYEFDYTRIPKYKTRWESIRDEIYNKEEGTVLGKTGKKWGITGLFYLFFFSGLAILFAICMKGLLATLDDHRPKWILESSLITTNPGLGFRPISDNTDERSLIWYSASNATQVRSWTARLDKFLERYLNSSYLPTSGRNQQICSYDQPIKPGNVCAVDVSDWGPCSPQEGYGFNNSAPCVFIKLNRIFGWIPEYYNDTQDLPKDMPASLISHIKAVKTSELNTVWVSCSGEDPADNEIIGELDYYPKNQGFPGYYYPYENTPGYLSPLVAVHFLRPKRNQIINVECRAWARNIIYSTTKLEKKGAVHFELMIDD</sequence>
<evidence type="ECO:0000256" key="12">
    <source>
        <dbReference type="ARBA" id="ARBA00023065"/>
    </source>
</evidence>